<evidence type="ECO:0000313" key="5">
    <source>
        <dbReference type="Proteomes" id="UP000184513"/>
    </source>
</evidence>
<evidence type="ECO:0000259" key="3">
    <source>
        <dbReference type="Pfam" id="PF16344"/>
    </source>
</evidence>
<dbReference type="PIRSF" id="PIRSF018266">
    <property type="entry name" value="FecR"/>
    <property type="match status" value="1"/>
</dbReference>
<dbReference type="RefSeq" id="WP_073095115.1">
    <property type="nucleotide sequence ID" value="NZ_FRCY01000007.1"/>
</dbReference>
<accession>A0A1M7PAA1</accession>
<keyword evidence="1" id="KW-0812">Transmembrane</keyword>
<evidence type="ECO:0000313" key="4">
    <source>
        <dbReference type="EMBL" id="SHN13661.1"/>
    </source>
</evidence>
<evidence type="ECO:0000259" key="2">
    <source>
        <dbReference type="Pfam" id="PF04773"/>
    </source>
</evidence>
<dbReference type="PANTHER" id="PTHR30273">
    <property type="entry name" value="PERIPLASMIC SIGNAL SENSOR AND SIGMA FACTOR ACTIVATOR FECR-RELATED"/>
    <property type="match status" value="1"/>
</dbReference>
<dbReference type="Proteomes" id="UP000184513">
    <property type="component" value="Unassembled WGS sequence"/>
</dbReference>
<reference evidence="4 5" key="1">
    <citation type="submission" date="2016-11" db="EMBL/GenBank/DDBJ databases">
        <authorList>
            <person name="Jaros S."/>
            <person name="Januszkiewicz K."/>
            <person name="Wedrychowicz H."/>
        </authorList>
    </citation>
    <scope>NUCLEOTIDE SEQUENCE [LARGE SCALE GENOMIC DNA]</scope>
    <source>
        <strain evidence="4 5">CGMCC 1.6102</strain>
    </source>
</reference>
<keyword evidence="5" id="KW-1185">Reference proteome</keyword>
<keyword evidence="1" id="KW-0472">Membrane</keyword>
<dbReference type="InterPro" id="IPR006860">
    <property type="entry name" value="FecR"/>
</dbReference>
<evidence type="ECO:0000256" key="1">
    <source>
        <dbReference type="SAM" id="Phobius"/>
    </source>
</evidence>
<dbReference type="OrthoDB" id="1099916at2"/>
<feature type="transmembrane region" description="Helical" evidence="1">
    <location>
        <begin position="94"/>
        <end position="112"/>
    </location>
</feature>
<protein>
    <submittedName>
        <fullName evidence="4">FecR family protein</fullName>
    </submittedName>
</protein>
<dbReference type="Gene3D" id="3.55.50.30">
    <property type="match status" value="1"/>
</dbReference>
<sequence>MNKGLLKKLLQSNLSKEEAEMLSAWLQDDSSDDFFSKEFDQMFLEDIDVEAEEYPEWKSEELKLKVLQQIRSLDSLHRKGENAAKRRTLDVNRFFKYAVAATVSLLLGFYFYTSQLQSDAPAAGKVQWVSKANPSGKKTIIHLSDGSKVYLNAESSIRYPENFKSDRSIILEGEAFFEVAEDTLHPFRVEAGALLTTALGTSFNIRTFPEEDKVFLALVSGKVKTEVSGTGNEAYLLPGQGTSLDKNSQEIQLPYQANLDQVLFWKEGVLHFEQVSFLDLITRLERWYGVDVTVKGDYPKSGTFSGTFKNNENLTNVLQTIQFAEEFSFESEGKQVLIQF</sequence>
<name>A0A1M7PAA1_9BACT</name>
<dbReference type="EMBL" id="FRCY01000007">
    <property type="protein sequence ID" value="SHN13661.1"/>
    <property type="molecule type" value="Genomic_DNA"/>
</dbReference>
<dbReference type="InterPro" id="IPR032508">
    <property type="entry name" value="FecR_C"/>
</dbReference>
<dbReference type="STRING" id="388280.SAMN04488057_107214"/>
<dbReference type="Gene3D" id="2.60.120.1440">
    <property type="match status" value="1"/>
</dbReference>
<feature type="domain" description="Protein FecR C-terminal" evidence="3">
    <location>
        <begin position="270"/>
        <end position="338"/>
    </location>
</feature>
<dbReference type="GO" id="GO:0016989">
    <property type="term" value="F:sigma factor antagonist activity"/>
    <property type="evidence" value="ECO:0007669"/>
    <property type="project" value="TreeGrafter"/>
</dbReference>
<dbReference type="AlphaFoldDB" id="A0A1M7PAA1"/>
<feature type="domain" description="FecR protein" evidence="2">
    <location>
        <begin position="136"/>
        <end position="224"/>
    </location>
</feature>
<keyword evidence="1" id="KW-1133">Transmembrane helix</keyword>
<dbReference type="PANTHER" id="PTHR30273:SF2">
    <property type="entry name" value="PROTEIN FECR"/>
    <property type="match status" value="1"/>
</dbReference>
<organism evidence="4 5">
    <name type="scientific">Cyclobacterium lianum</name>
    <dbReference type="NCBI Taxonomy" id="388280"/>
    <lineage>
        <taxon>Bacteria</taxon>
        <taxon>Pseudomonadati</taxon>
        <taxon>Bacteroidota</taxon>
        <taxon>Cytophagia</taxon>
        <taxon>Cytophagales</taxon>
        <taxon>Cyclobacteriaceae</taxon>
        <taxon>Cyclobacterium</taxon>
    </lineage>
</organism>
<dbReference type="Pfam" id="PF04773">
    <property type="entry name" value="FecR"/>
    <property type="match status" value="1"/>
</dbReference>
<proteinExistence type="predicted"/>
<gene>
    <name evidence="4" type="ORF">SAMN04488057_107214</name>
</gene>
<dbReference type="InterPro" id="IPR012373">
    <property type="entry name" value="Ferrdict_sens_TM"/>
</dbReference>
<dbReference type="Pfam" id="PF16344">
    <property type="entry name" value="FecR_C"/>
    <property type="match status" value="1"/>
</dbReference>